<dbReference type="EMBL" id="CP042997">
    <property type="protein sequence ID" value="QEH38534.1"/>
    <property type="molecule type" value="Genomic_DNA"/>
</dbReference>
<accession>A0A5B9WE99</accession>
<dbReference type="Proteomes" id="UP000324233">
    <property type="component" value="Chromosome"/>
</dbReference>
<evidence type="ECO:0000313" key="2">
    <source>
        <dbReference type="Proteomes" id="UP000324233"/>
    </source>
</evidence>
<dbReference type="AlphaFoldDB" id="A0A5B9WE99"/>
<keyword evidence="2" id="KW-1185">Reference proteome</keyword>
<protein>
    <submittedName>
        <fullName evidence="1">Uncharacterized protein</fullName>
    </submittedName>
</protein>
<reference evidence="1 2" key="1">
    <citation type="submission" date="2019-08" db="EMBL/GenBank/DDBJ databases">
        <title>Deep-cultivation of Planctomycetes and their phenomic and genomic characterization uncovers novel biology.</title>
        <authorList>
            <person name="Wiegand S."/>
            <person name="Jogler M."/>
            <person name="Boedeker C."/>
            <person name="Pinto D."/>
            <person name="Vollmers J."/>
            <person name="Rivas-Marin E."/>
            <person name="Kohn T."/>
            <person name="Peeters S.H."/>
            <person name="Heuer A."/>
            <person name="Rast P."/>
            <person name="Oberbeckmann S."/>
            <person name="Bunk B."/>
            <person name="Jeske O."/>
            <person name="Meyerdierks A."/>
            <person name="Storesund J.E."/>
            <person name="Kallscheuer N."/>
            <person name="Luecker S."/>
            <person name="Lage O.M."/>
            <person name="Pohl T."/>
            <person name="Merkel B.J."/>
            <person name="Hornburger P."/>
            <person name="Mueller R.-W."/>
            <person name="Bruemmer F."/>
            <person name="Labrenz M."/>
            <person name="Spormann A.M."/>
            <person name="Op den Camp H."/>
            <person name="Overmann J."/>
            <person name="Amann R."/>
            <person name="Jetten M.S.M."/>
            <person name="Mascher T."/>
            <person name="Medema M.H."/>
            <person name="Devos D.P."/>
            <person name="Kaster A.-K."/>
            <person name="Ovreas L."/>
            <person name="Rohde M."/>
            <person name="Galperin M.Y."/>
            <person name="Jogler C."/>
        </authorList>
    </citation>
    <scope>NUCLEOTIDE SEQUENCE [LARGE SCALE GENOMIC DNA]</scope>
    <source>
        <strain evidence="1 2">OJF2</strain>
    </source>
</reference>
<sequence>MPTIQDLLTAAKAKTITVSECVDVLTASEGVRANSVWQVEGHPLQHSYQDPAGAVRRLEDTYHFRGPLPIEKELKGGPNIGNFKAAIKIAPDGSFTPGGNTFHSQFRDDLQAGMCLKLILESGGGIWALDVLKNNPRVSVTVVLGMPGGTEFFEREAQLVGVGAPSSNVVPKGDMSSARNFVWFQRRDMGSVTATLRSKDSPLGHLHAQTLYPSIDPMAAGSSTAEVTAKSPTDYSGPLSVTFS</sequence>
<dbReference type="KEGG" id="agv:OJF2_71370"/>
<name>A0A5B9WE99_9BACT</name>
<dbReference type="RefSeq" id="WP_148597969.1">
    <property type="nucleotide sequence ID" value="NZ_CP042997.1"/>
</dbReference>
<evidence type="ECO:0000313" key="1">
    <source>
        <dbReference type="EMBL" id="QEH38534.1"/>
    </source>
</evidence>
<proteinExistence type="predicted"/>
<gene>
    <name evidence="1" type="ORF">OJF2_71370</name>
</gene>
<organism evidence="1 2">
    <name type="scientific">Aquisphaera giovannonii</name>
    <dbReference type="NCBI Taxonomy" id="406548"/>
    <lineage>
        <taxon>Bacteria</taxon>
        <taxon>Pseudomonadati</taxon>
        <taxon>Planctomycetota</taxon>
        <taxon>Planctomycetia</taxon>
        <taxon>Isosphaerales</taxon>
        <taxon>Isosphaeraceae</taxon>
        <taxon>Aquisphaera</taxon>
    </lineage>
</organism>